<evidence type="ECO:0000313" key="2">
    <source>
        <dbReference type="Proteomes" id="UP000887159"/>
    </source>
</evidence>
<name>A0A8X6SI35_TRICX</name>
<protein>
    <submittedName>
        <fullName evidence="1">Uncharacterized protein</fullName>
    </submittedName>
</protein>
<evidence type="ECO:0000313" key="1">
    <source>
        <dbReference type="EMBL" id="GFY07383.1"/>
    </source>
</evidence>
<dbReference type="Proteomes" id="UP000887159">
    <property type="component" value="Unassembled WGS sequence"/>
</dbReference>
<organism evidence="1 2">
    <name type="scientific">Trichonephila clavipes</name>
    <name type="common">Golden silk orbweaver</name>
    <name type="synonym">Nephila clavipes</name>
    <dbReference type="NCBI Taxonomy" id="2585209"/>
    <lineage>
        <taxon>Eukaryota</taxon>
        <taxon>Metazoa</taxon>
        <taxon>Ecdysozoa</taxon>
        <taxon>Arthropoda</taxon>
        <taxon>Chelicerata</taxon>
        <taxon>Arachnida</taxon>
        <taxon>Araneae</taxon>
        <taxon>Araneomorphae</taxon>
        <taxon>Entelegynae</taxon>
        <taxon>Araneoidea</taxon>
        <taxon>Nephilidae</taxon>
        <taxon>Trichonephila</taxon>
    </lineage>
</organism>
<dbReference type="AlphaFoldDB" id="A0A8X6SI35"/>
<keyword evidence="2" id="KW-1185">Reference proteome</keyword>
<proteinExistence type="predicted"/>
<reference evidence="1" key="1">
    <citation type="submission" date="2020-08" db="EMBL/GenBank/DDBJ databases">
        <title>Multicomponent nature underlies the extraordinary mechanical properties of spider dragline silk.</title>
        <authorList>
            <person name="Kono N."/>
            <person name="Nakamura H."/>
            <person name="Mori M."/>
            <person name="Yoshida Y."/>
            <person name="Ohtoshi R."/>
            <person name="Malay A.D."/>
            <person name="Moran D.A.P."/>
            <person name="Tomita M."/>
            <person name="Numata K."/>
            <person name="Arakawa K."/>
        </authorList>
    </citation>
    <scope>NUCLEOTIDE SEQUENCE</scope>
</reference>
<accession>A0A8X6SI35</accession>
<gene>
    <name evidence="1" type="ORF">TNCV_5085681</name>
</gene>
<dbReference type="EMBL" id="BMAU01021272">
    <property type="protein sequence ID" value="GFY07383.1"/>
    <property type="molecule type" value="Genomic_DNA"/>
</dbReference>
<sequence length="132" mass="14962">MYKYPIVYRGMNAAKVFMEVAIKEAKEIEYLYSNKKSMIPLTKEQQDVSDSSSHCSIGSGSFTKEDWKEEVDGIHLSQASVSWHWSMVEGQEWLNASSDARVSLPTDSKKTLERKEGFALQVAIGKGVRFVY</sequence>
<comment type="caution">
    <text evidence="1">The sequence shown here is derived from an EMBL/GenBank/DDBJ whole genome shotgun (WGS) entry which is preliminary data.</text>
</comment>